<protein>
    <recommendedName>
        <fullName evidence="7">FAD-binding FR-type domain-containing protein</fullName>
    </recommendedName>
</protein>
<dbReference type="InterPro" id="IPR050369">
    <property type="entry name" value="RBOH/FRE"/>
</dbReference>
<sequence length="903" mass="99205">LPADLVYIKVPAISTVQWHPFSIASTPLHTPGLLTTYVKALGHWTNQLHDYIKQCQGEGVEPVVYMDAGYTPPTPMSSSYSSVVFVGGGIGVTPLMGQIMHLLHARPHQDVYLVWHVKTVEMLSQFHGWLRELESVAEANQGRLHLHLHVTQQDISEISIEHDEPVHKFALGAPSGVEARPYSHLSTSRKLVVLLLAFVASGALLFYVRYQQKISKINPAYWPLQRFVEFLVVVVGSFFAYGAAIIGKPTQPLAFAAATELQVRSNPKPLSKDEFVSHFNVKFERANWVQLFGEIKASQPSAETRSVGVYVSGPKALSAAIEAVTVDDALQTRGVGHVGLRGGNFGLETGVESPELQKLRALVRLISTVVMDVDLHADLARLDEVASKVAMMRASAEKVLEDICSSTTGFLAEVSSSIKNVDAAWQAARDHVPDNARAAIVSDFVKFLTESLDVRNTAGLSQLAQAFVDHDTATVDAFIANSINVVVFAKAAAAVVVKHEDTTVVPSTPDDRSILLPENVALVTKTSEPAVKRPRASLEAERTVVDEIEPKRRPLTLLEPNNDDIRPLLSAEPATSLIPSSSIHTSSKTHDVESFASALDRSLGKAFANKWLRVVAREPWTDWSNAFVPFLPGHSPGQVALNGEFQAFFIVHGRAMWERYFYLGTSLDPRNTMPSKRFRRLRASFGELVQSLYALEGVDVFLFLETYPHPFWPSIVQHPIPLDTSFPSHSRALLSYFQDQCTKRWPSYQGYWAPLVEATTSLSHEYGFENFEPMACLDWMGKSSLLQDKWISPNFVAKLVAEMEAKRPTFDAAHSPNMRRVHKAKHADPTASTASTTLDGAGQTSLAKAFVFHPSENSPQVDAFVANGLDVVLHAGAGGSVPVKPNRKIPKVAKVPRPSQVLA</sequence>
<feature type="transmembrane region" description="Helical" evidence="2">
    <location>
        <begin position="191"/>
        <end position="208"/>
    </location>
</feature>
<keyword evidence="1" id="KW-0560">Oxidoreductase</keyword>
<proteinExistence type="predicted"/>
<dbReference type="InterPro" id="IPR013121">
    <property type="entry name" value="Fe_red_NAD-bd_6"/>
</dbReference>
<dbReference type="GO" id="GO:0005886">
    <property type="term" value="C:plasma membrane"/>
    <property type="evidence" value="ECO:0007669"/>
    <property type="project" value="TreeGrafter"/>
</dbReference>
<dbReference type="SUPFAM" id="SSF52343">
    <property type="entry name" value="Ferredoxin reductase-like, C-terminal NADP-linked domain"/>
    <property type="match status" value="1"/>
</dbReference>
<dbReference type="EMBL" id="QUTA01012814">
    <property type="protein sequence ID" value="RHX97282.1"/>
    <property type="molecule type" value="Genomic_DNA"/>
</dbReference>
<feature type="non-terminal residue" evidence="5">
    <location>
        <position position="1"/>
    </location>
</feature>
<reference evidence="5 6" key="1">
    <citation type="submission" date="2018-08" db="EMBL/GenBank/DDBJ databases">
        <title>Aphanomyces genome sequencing and annotation.</title>
        <authorList>
            <person name="Minardi D."/>
            <person name="Oidtmann B."/>
            <person name="Van Der Giezen M."/>
            <person name="Studholme D.J."/>
        </authorList>
    </citation>
    <scope>NUCLEOTIDE SEQUENCE [LARGE SCALE GENOMIC DNA]</scope>
    <source>
        <strain evidence="5 6">Yx</strain>
    </source>
</reference>
<organism evidence="5 6">
    <name type="scientific">Aphanomyces astaci</name>
    <name type="common">Crayfish plague agent</name>
    <dbReference type="NCBI Taxonomy" id="112090"/>
    <lineage>
        <taxon>Eukaryota</taxon>
        <taxon>Sar</taxon>
        <taxon>Stramenopiles</taxon>
        <taxon>Oomycota</taxon>
        <taxon>Saprolegniomycetes</taxon>
        <taxon>Saprolegniales</taxon>
        <taxon>Verrucalvaceae</taxon>
        <taxon>Aphanomyces</taxon>
    </lineage>
</organism>
<comment type="caution">
    <text evidence="5">The sequence shown here is derived from an EMBL/GenBank/DDBJ whole genome shotgun (WGS) entry which is preliminary data.</text>
</comment>
<name>A0A396ZNC6_APHAT</name>
<evidence type="ECO:0000313" key="6">
    <source>
        <dbReference type="Proteomes" id="UP000266239"/>
    </source>
</evidence>
<dbReference type="VEuPathDB" id="FungiDB:H257_01099"/>
<keyword evidence="2" id="KW-0472">Membrane</keyword>
<feature type="transmembrane region" description="Helical" evidence="2">
    <location>
        <begin position="228"/>
        <end position="247"/>
    </location>
</feature>
<evidence type="ECO:0000259" key="3">
    <source>
        <dbReference type="Pfam" id="PF08022"/>
    </source>
</evidence>
<evidence type="ECO:0000256" key="2">
    <source>
        <dbReference type="SAM" id="Phobius"/>
    </source>
</evidence>
<feature type="domain" description="FAD-binding 8" evidence="3">
    <location>
        <begin position="3"/>
        <end position="72"/>
    </location>
</feature>
<dbReference type="GO" id="GO:0016491">
    <property type="term" value="F:oxidoreductase activity"/>
    <property type="evidence" value="ECO:0007669"/>
    <property type="project" value="UniProtKB-KW"/>
</dbReference>
<dbReference type="PANTHER" id="PTHR11972:SF193">
    <property type="entry name" value="FAD-BINDING FR-TYPE DOMAIN-CONTAINING PROTEIN"/>
    <property type="match status" value="1"/>
</dbReference>
<evidence type="ECO:0000259" key="4">
    <source>
        <dbReference type="Pfam" id="PF08030"/>
    </source>
</evidence>
<dbReference type="Pfam" id="PF08022">
    <property type="entry name" value="FAD_binding_8"/>
    <property type="match status" value="1"/>
</dbReference>
<dbReference type="PANTHER" id="PTHR11972">
    <property type="entry name" value="NADPH OXIDASE"/>
    <property type="match status" value="1"/>
</dbReference>
<evidence type="ECO:0000256" key="1">
    <source>
        <dbReference type="ARBA" id="ARBA00023002"/>
    </source>
</evidence>
<dbReference type="Proteomes" id="UP000266239">
    <property type="component" value="Unassembled WGS sequence"/>
</dbReference>
<dbReference type="Pfam" id="PF08030">
    <property type="entry name" value="NAD_binding_6"/>
    <property type="match status" value="1"/>
</dbReference>
<keyword evidence="2" id="KW-0812">Transmembrane</keyword>
<keyword evidence="2" id="KW-1133">Transmembrane helix</keyword>
<gene>
    <name evidence="5" type="ORF">DYB25_006187</name>
</gene>
<dbReference type="VEuPathDB" id="FungiDB:H257_01039"/>
<feature type="domain" description="Ferric reductase NAD binding" evidence="4">
    <location>
        <begin position="80"/>
        <end position="322"/>
    </location>
</feature>
<dbReference type="InterPro" id="IPR039261">
    <property type="entry name" value="FNR_nucleotide-bd"/>
</dbReference>
<dbReference type="Gene3D" id="3.40.50.80">
    <property type="entry name" value="Nucleotide-binding domain of ferredoxin-NADP reductase (FNR) module"/>
    <property type="match status" value="1"/>
</dbReference>
<evidence type="ECO:0008006" key="7">
    <source>
        <dbReference type="Google" id="ProtNLM"/>
    </source>
</evidence>
<dbReference type="AlphaFoldDB" id="A0A396ZNC6"/>
<dbReference type="InterPro" id="IPR013112">
    <property type="entry name" value="FAD-bd_8"/>
</dbReference>
<evidence type="ECO:0000313" key="5">
    <source>
        <dbReference type="EMBL" id="RHX97282.1"/>
    </source>
</evidence>
<accession>A0A396ZNC6</accession>